<gene>
    <name evidence="2" type="ORF">GCM10022276_21610</name>
</gene>
<evidence type="ECO:0000313" key="2">
    <source>
        <dbReference type="EMBL" id="GAA3902582.1"/>
    </source>
</evidence>
<accession>A0ABP7LK98</accession>
<keyword evidence="3" id="KW-1185">Reference proteome</keyword>
<reference evidence="3" key="1">
    <citation type="journal article" date="2019" name="Int. J. Syst. Evol. Microbiol.">
        <title>The Global Catalogue of Microorganisms (GCM) 10K type strain sequencing project: providing services to taxonomists for standard genome sequencing and annotation.</title>
        <authorList>
            <consortium name="The Broad Institute Genomics Platform"/>
            <consortium name="The Broad Institute Genome Sequencing Center for Infectious Disease"/>
            <person name="Wu L."/>
            <person name="Ma J."/>
        </authorList>
    </citation>
    <scope>NUCLEOTIDE SEQUENCE [LARGE SCALE GENOMIC DNA]</scope>
    <source>
        <strain evidence="3">JCM 17543</strain>
    </source>
</reference>
<comment type="caution">
    <text evidence="2">The sequence shown here is derived from an EMBL/GenBank/DDBJ whole genome shotgun (WGS) entry which is preliminary data.</text>
</comment>
<name>A0ABP7LK98_9SPHN</name>
<evidence type="ECO:0000313" key="3">
    <source>
        <dbReference type="Proteomes" id="UP001500827"/>
    </source>
</evidence>
<feature type="chain" id="PRO_5046301779" description="PEP-CTERM sorting domain-containing protein" evidence="1">
    <location>
        <begin position="21"/>
        <end position="293"/>
    </location>
</feature>
<dbReference type="RefSeq" id="WP_344699702.1">
    <property type="nucleotide sequence ID" value="NZ_BAABBM010000001.1"/>
</dbReference>
<evidence type="ECO:0008006" key="4">
    <source>
        <dbReference type="Google" id="ProtNLM"/>
    </source>
</evidence>
<sequence length="293" mass="32267">MKLRSLVALALLLTPSVAMSRSILFVGNSFTFGALSPVMEWRASSVTDLNRDGVGGVPALFKRFADESGLSFDVSLETAAGQSLQWHWANRRSLLDRRWDDVVLQEYSTLDPDRPGDPTNLVAASAKFASMFHARNPKVRIGLVSTWSRPDQTFPAQGHWYGKPIERMALDIRRANERARESSGKINWVAPVGQAFNCAIKSDIADGNPYDGIAPGQIDLWAPDHYHASTAGYYLEALTIFARVTGKDPRRLGPSETAAKELNLPPALAQRLQRIAYSVALHDSCVPRPASHQ</sequence>
<feature type="signal peptide" evidence="1">
    <location>
        <begin position="1"/>
        <end position="20"/>
    </location>
</feature>
<dbReference type="Proteomes" id="UP001500827">
    <property type="component" value="Unassembled WGS sequence"/>
</dbReference>
<dbReference type="EMBL" id="BAABBM010000001">
    <property type="protein sequence ID" value="GAA3902582.1"/>
    <property type="molecule type" value="Genomic_DNA"/>
</dbReference>
<keyword evidence="1" id="KW-0732">Signal</keyword>
<dbReference type="SUPFAM" id="SSF52266">
    <property type="entry name" value="SGNH hydrolase"/>
    <property type="match status" value="1"/>
</dbReference>
<proteinExistence type="predicted"/>
<organism evidence="2 3">
    <name type="scientific">Sphingomonas limnosediminicola</name>
    <dbReference type="NCBI Taxonomy" id="940133"/>
    <lineage>
        <taxon>Bacteria</taxon>
        <taxon>Pseudomonadati</taxon>
        <taxon>Pseudomonadota</taxon>
        <taxon>Alphaproteobacteria</taxon>
        <taxon>Sphingomonadales</taxon>
        <taxon>Sphingomonadaceae</taxon>
        <taxon>Sphingomonas</taxon>
    </lineage>
</organism>
<dbReference type="Gene3D" id="3.40.50.1110">
    <property type="entry name" value="SGNH hydrolase"/>
    <property type="match status" value="1"/>
</dbReference>
<evidence type="ECO:0000256" key="1">
    <source>
        <dbReference type="SAM" id="SignalP"/>
    </source>
</evidence>
<protein>
    <recommendedName>
        <fullName evidence="4">PEP-CTERM sorting domain-containing protein</fullName>
    </recommendedName>
</protein>
<dbReference type="InterPro" id="IPR036514">
    <property type="entry name" value="SGNH_hydro_sf"/>
</dbReference>